<dbReference type="AlphaFoldDB" id="A0A6P1CYI2"/>
<reference evidence="1 2" key="1">
    <citation type="submission" date="2020-01" db="EMBL/GenBank/DDBJ databases">
        <title>Genetics and antimicrobial susceptibilities of Nocardia species isolated from the soil; a comparison with species isolated from humans.</title>
        <authorList>
            <person name="Carrasco G."/>
            <person name="Monzon S."/>
            <person name="Sansegundo M."/>
            <person name="Garcia E."/>
            <person name="Garrido N."/>
            <person name="Medina M.J."/>
            <person name="Villalon P."/>
            <person name="Ramirez-Arocha A.C."/>
            <person name="Jimenez P."/>
            <person name="Cuesta I."/>
            <person name="Valdezate S."/>
        </authorList>
    </citation>
    <scope>NUCLEOTIDE SEQUENCE [LARGE SCALE GENOMIC DNA]</scope>
    <source>
        <strain evidence="1 2">CNM20110626</strain>
    </source>
</reference>
<dbReference type="Proteomes" id="UP000471166">
    <property type="component" value="Unassembled WGS sequence"/>
</dbReference>
<dbReference type="RefSeq" id="WP_163848440.1">
    <property type="nucleotide sequence ID" value="NZ_JAAGVB010000138.1"/>
</dbReference>
<evidence type="ECO:0000313" key="1">
    <source>
        <dbReference type="EMBL" id="NEW36857.1"/>
    </source>
</evidence>
<evidence type="ECO:0000313" key="2">
    <source>
        <dbReference type="Proteomes" id="UP000471166"/>
    </source>
</evidence>
<protein>
    <submittedName>
        <fullName evidence="1">Uncharacterized protein</fullName>
    </submittedName>
</protein>
<comment type="caution">
    <text evidence="1">The sequence shown here is derived from an EMBL/GenBank/DDBJ whole genome shotgun (WGS) entry which is preliminary data.</text>
</comment>
<feature type="non-terminal residue" evidence="1">
    <location>
        <position position="217"/>
    </location>
</feature>
<name>A0A6P1CYI2_9NOCA</name>
<organism evidence="1 2">
    <name type="scientific">Nocardia cyriacigeorgica</name>
    <dbReference type="NCBI Taxonomy" id="135487"/>
    <lineage>
        <taxon>Bacteria</taxon>
        <taxon>Bacillati</taxon>
        <taxon>Actinomycetota</taxon>
        <taxon>Actinomycetes</taxon>
        <taxon>Mycobacteriales</taxon>
        <taxon>Nocardiaceae</taxon>
        <taxon>Nocardia</taxon>
    </lineage>
</organism>
<accession>A0A6P1CYI2</accession>
<dbReference type="EMBL" id="JAAGVB010000138">
    <property type="protein sequence ID" value="NEW36857.1"/>
    <property type="molecule type" value="Genomic_DNA"/>
</dbReference>
<sequence>MSGEPGSKILTVTAKNRLYSEPSTVVELFQRTANWAPDSPAALAFYRNGWLAGAHWSVGSEPVVNASDLFDGDDAFARAEHLFQAGDDPVEVLAQPAELVNRVFDNIPAELVRADARRVATSLSIGLVDELVARVSGSALLTGMVAMGRDGLEFRVAVAARIPGTGDAPQVHDLHVAHLTARSGTERWGDATITWAAVDLRPGAEEADTAGLGDIEG</sequence>
<gene>
    <name evidence="1" type="ORF">GV791_30520</name>
</gene>
<proteinExistence type="predicted"/>